<dbReference type="EC" id="2.1.1.72" evidence="1"/>
<evidence type="ECO:0000259" key="6">
    <source>
        <dbReference type="Pfam" id="PF07669"/>
    </source>
</evidence>
<dbReference type="Gene3D" id="3.40.50.150">
    <property type="entry name" value="Vaccinia Virus protein VP39"/>
    <property type="match status" value="1"/>
</dbReference>
<dbReference type="GO" id="GO:0006304">
    <property type="term" value="P:DNA modification"/>
    <property type="evidence" value="ECO:0007669"/>
    <property type="project" value="InterPro"/>
</dbReference>
<dbReference type="GO" id="GO:0032259">
    <property type="term" value="P:methylation"/>
    <property type="evidence" value="ECO:0007669"/>
    <property type="project" value="UniProtKB-KW"/>
</dbReference>
<dbReference type="PROSITE" id="PS00092">
    <property type="entry name" value="N6_MTASE"/>
    <property type="match status" value="1"/>
</dbReference>
<dbReference type="Pfam" id="PF07669">
    <property type="entry name" value="Eco57I"/>
    <property type="match status" value="1"/>
</dbReference>
<reference evidence="7" key="1">
    <citation type="submission" date="2020-05" db="EMBL/GenBank/DDBJ databases">
        <authorList>
            <person name="Chiriac C."/>
            <person name="Salcher M."/>
            <person name="Ghai R."/>
            <person name="Kavagutti S V."/>
        </authorList>
    </citation>
    <scope>NUCLEOTIDE SEQUENCE</scope>
</reference>
<evidence type="ECO:0000256" key="3">
    <source>
        <dbReference type="ARBA" id="ARBA00022679"/>
    </source>
</evidence>
<keyword evidence="3" id="KW-0808">Transferase</keyword>
<dbReference type="InterPro" id="IPR029063">
    <property type="entry name" value="SAM-dependent_MTases_sf"/>
</dbReference>
<dbReference type="GO" id="GO:0009007">
    <property type="term" value="F:site-specific DNA-methyltransferase (adenine-specific) activity"/>
    <property type="evidence" value="ECO:0007669"/>
    <property type="project" value="UniProtKB-EC"/>
</dbReference>
<dbReference type="SUPFAM" id="SSF53335">
    <property type="entry name" value="S-adenosyl-L-methionine-dependent methyltransferases"/>
    <property type="match status" value="1"/>
</dbReference>
<dbReference type="InterPro" id="IPR002052">
    <property type="entry name" value="DNA_methylase_N6_adenine_CS"/>
</dbReference>
<evidence type="ECO:0000313" key="7">
    <source>
        <dbReference type="EMBL" id="CAB4896313.1"/>
    </source>
</evidence>
<dbReference type="EMBL" id="CAFBMQ010000001">
    <property type="protein sequence ID" value="CAB4896313.1"/>
    <property type="molecule type" value="Genomic_DNA"/>
</dbReference>
<keyword evidence="2" id="KW-0489">Methyltransferase</keyword>
<evidence type="ECO:0000256" key="1">
    <source>
        <dbReference type="ARBA" id="ARBA00011900"/>
    </source>
</evidence>
<evidence type="ECO:0000256" key="4">
    <source>
        <dbReference type="ARBA" id="ARBA00022691"/>
    </source>
</evidence>
<dbReference type="GO" id="GO:0003676">
    <property type="term" value="F:nucleic acid binding"/>
    <property type="evidence" value="ECO:0007669"/>
    <property type="project" value="InterPro"/>
</dbReference>
<comment type="catalytic activity">
    <reaction evidence="5">
        <text>a 2'-deoxyadenosine in DNA + S-adenosyl-L-methionine = an N(6)-methyl-2'-deoxyadenosine in DNA + S-adenosyl-L-homocysteine + H(+)</text>
        <dbReference type="Rhea" id="RHEA:15197"/>
        <dbReference type="Rhea" id="RHEA-COMP:12418"/>
        <dbReference type="Rhea" id="RHEA-COMP:12419"/>
        <dbReference type="ChEBI" id="CHEBI:15378"/>
        <dbReference type="ChEBI" id="CHEBI:57856"/>
        <dbReference type="ChEBI" id="CHEBI:59789"/>
        <dbReference type="ChEBI" id="CHEBI:90615"/>
        <dbReference type="ChEBI" id="CHEBI:90616"/>
        <dbReference type="EC" id="2.1.1.72"/>
    </reaction>
</comment>
<protein>
    <recommendedName>
        <fullName evidence="1">site-specific DNA-methyltransferase (adenine-specific)</fullName>
        <ecNumber evidence="1">2.1.1.72</ecNumber>
    </recommendedName>
</protein>
<sequence>MAVATNKDEGLAQVRVLVATFAANVEHYRSRDFDETSTRTAFIDRLFEALGWDVTSASPDREVVFHARTSYVGTAAGADEWDSDLTQEQLDARAERTEIPDYTFSLAGQVRFCVEAKRPHAGIRGRDSTFQVKTYAWNRYLPFSVITDFDRLRVFATTQRPDRDSPNSGLMPGFDLSHGDYETNWDHLWGLLSREAVLAGDAERTARRATPRGAVTVDESFLRDLALWREELGQDLLVRHPDLTAYELDEATQRILDRLVFVRVVEDRNVEPNVVLRRYARLTDSYRALCGEFRRLDAVYNGQLFAEHHSERLEVSDGVIQRIIAGLYAVDGSPYRFDVFKADFLGKVYERFLGKEFVIDGGNAVLVDKPEVRHAGGVFYTPRWVVDHIVASTLDPLLDGRTPKQVAGLRLVDPACGSGTFLLGLFDRLIHWHEEYYTANPAKDPDRHYLDRQGRRRLTSDFKGQIALNNIYGADIDPQAVEVAQMSLYLRILEEESAATLFSQPRLIEGARLPSLSRNIRSGNSLIETADVPPELHADFDARRAINPFDWADDTRGFGAVFSDGGGFDAVVGNPPYTRVQALRRFHPDATKIVEQKYVTAAAGFDLANLFTERALGLLRPPSGKRPGGTLSFITSRGFAETDSGEPLRELLSKGRHVRSIVDFGAGLVFDEAGAYTVILTAAAKPQPTWLLTRVPDPPSGEQLAGSLRSDLLTATVPAGDLDGQPWTLSLPAEDALLRRLAAAHPTLGTVSGDSIFQGVITGADSVFRAHDAGPDPDCSSRRLVRPFSADAGAAPLSFELSLLRPVYAGKSDFRPFQAGPSHEWIVLPYRVPDAGGSMVLLPFSQLEQEAPGVAAWLSLNRDALANRSGTWTDQNWHSYSRRQNLEKFASPKTMVPSMLDRLCAVHDTAGHYFVNVSTGGYGIGNDPAAGADPEYVAALLNSTLLTWVLKRMSRAWRGGWFEARKGNLQRLPIAVPEADEQHHIVALHAQVMAAVAAQTADADDAGAARIAAVATATFDHAVYRLYDLSFAEMDVLAAAD</sequence>
<name>A0A6J7FX92_9ZZZZ</name>
<dbReference type="PANTHER" id="PTHR33841:SF1">
    <property type="entry name" value="DNA METHYLTRANSFERASE A"/>
    <property type="match status" value="1"/>
</dbReference>
<evidence type="ECO:0000256" key="2">
    <source>
        <dbReference type="ARBA" id="ARBA00022603"/>
    </source>
</evidence>
<evidence type="ECO:0000256" key="5">
    <source>
        <dbReference type="ARBA" id="ARBA00047942"/>
    </source>
</evidence>
<dbReference type="PANTHER" id="PTHR33841">
    <property type="entry name" value="DNA METHYLTRANSFERASE YEEA-RELATED"/>
    <property type="match status" value="1"/>
</dbReference>
<feature type="domain" description="Type II methyltransferase M.TaqI-like" evidence="6">
    <location>
        <begin position="469"/>
        <end position="670"/>
    </location>
</feature>
<dbReference type="AlphaFoldDB" id="A0A6J7FX92"/>
<gene>
    <name evidence="7" type="ORF">UFOPK3609_00035</name>
</gene>
<organism evidence="7">
    <name type="scientific">freshwater metagenome</name>
    <dbReference type="NCBI Taxonomy" id="449393"/>
    <lineage>
        <taxon>unclassified sequences</taxon>
        <taxon>metagenomes</taxon>
        <taxon>ecological metagenomes</taxon>
    </lineage>
</organism>
<proteinExistence type="predicted"/>
<accession>A0A6J7FX92</accession>
<dbReference type="InterPro" id="IPR050953">
    <property type="entry name" value="N4_N6_ade-DNA_methylase"/>
</dbReference>
<dbReference type="InterPro" id="IPR011639">
    <property type="entry name" value="MethylTrfase_TaqI-like_dom"/>
</dbReference>
<keyword evidence="4" id="KW-0949">S-adenosyl-L-methionine</keyword>
<dbReference type="PRINTS" id="PR00507">
    <property type="entry name" value="N12N6MTFRASE"/>
</dbReference>